<evidence type="ECO:0000256" key="5">
    <source>
        <dbReference type="ARBA" id="ARBA00022598"/>
    </source>
</evidence>
<dbReference type="Pfam" id="PF00587">
    <property type="entry name" value="tRNA-synt_2b"/>
    <property type="match status" value="1"/>
</dbReference>
<dbReference type="GO" id="GO:0004828">
    <property type="term" value="F:serine-tRNA ligase activity"/>
    <property type="evidence" value="ECO:0007669"/>
    <property type="project" value="UniProtKB-EC"/>
</dbReference>
<dbReference type="GO" id="GO:0005737">
    <property type="term" value="C:cytoplasm"/>
    <property type="evidence" value="ECO:0007669"/>
    <property type="project" value="UniProtKB-SubCell"/>
</dbReference>
<keyword evidence="8" id="KW-0648">Protein biosynthesis</keyword>
<comment type="similarity">
    <text evidence="2">Belongs to the class-II aminoacyl-tRNA synthetase family. Type-1 seryl-tRNA synthetase subfamily.</text>
</comment>
<evidence type="ECO:0000256" key="2">
    <source>
        <dbReference type="ARBA" id="ARBA00010728"/>
    </source>
</evidence>
<evidence type="ECO:0000256" key="3">
    <source>
        <dbReference type="ARBA" id="ARBA00012840"/>
    </source>
</evidence>
<evidence type="ECO:0000256" key="14">
    <source>
        <dbReference type="PIRSR" id="PIRSR001529-1"/>
    </source>
</evidence>
<keyword evidence="19" id="KW-1185">Reference proteome</keyword>
<dbReference type="InterPro" id="IPR010978">
    <property type="entry name" value="tRNA-bd_arm"/>
</dbReference>
<evidence type="ECO:0000256" key="13">
    <source>
        <dbReference type="ARBA" id="ARBA00074532"/>
    </source>
</evidence>
<dbReference type="InterPro" id="IPR033729">
    <property type="entry name" value="SerRS_core"/>
</dbReference>
<dbReference type="CDD" id="cd00770">
    <property type="entry name" value="SerRS_core"/>
    <property type="match status" value="1"/>
</dbReference>
<keyword evidence="9" id="KW-0030">Aminoacyl-tRNA synthetase</keyword>
<protein>
    <recommendedName>
        <fullName evidence="13">Serine--tRNA ligase, cytoplasmic</fullName>
        <ecNumber evidence="3">6.1.1.11</ecNumber>
    </recommendedName>
    <alternativeName>
        <fullName evidence="10">Seryl-tRNA synthetase</fullName>
    </alternativeName>
</protein>
<dbReference type="FunFam" id="1.10.287.40:FF:000002">
    <property type="entry name" value="Serine--tRNA ligase, cytoplasmic"/>
    <property type="match status" value="1"/>
</dbReference>
<dbReference type="InterPro" id="IPR015866">
    <property type="entry name" value="Ser-tRNA-synth_1_N"/>
</dbReference>
<feature type="site" description="Important for serine binding" evidence="14">
    <location>
        <position position="429"/>
    </location>
</feature>
<dbReference type="AlphaFoldDB" id="A0A8C4WSE2"/>
<dbReference type="Gene3D" id="1.10.287.40">
    <property type="entry name" value="Serine-tRNA synthetase, tRNA binding domain"/>
    <property type="match status" value="1"/>
</dbReference>
<comment type="subcellular location">
    <subcellularLocation>
        <location evidence="1">Cytoplasm</location>
    </subcellularLocation>
</comment>
<dbReference type="GeneTree" id="ENSGT00940000153792"/>
<dbReference type="GO" id="GO:0001569">
    <property type="term" value="P:branching involved in blood vessel morphogenesis"/>
    <property type="evidence" value="ECO:0007669"/>
    <property type="project" value="Ensembl"/>
</dbReference>
<evidence type="ECO:0000256" key="1">
    <source>
        <dbReference type="ARBA" id="ARBA00004496"/>
    </source>
</evidence>
<evidence type="ECO:0000313" key="18">
    <source>
        <dbReference type="Ensembl" id="ENSEBUP00000009414.1"/>
    </source>
</evidence>
<proteinExistence type="inferred from homology"/>
<keyword evidence="7 15" id="KW-0067">ATP-binding</keyword>
<evidence type="ECO:0000256" key="10">
    <source>
        <dbReference type="ARBA" id="ARBA00031113"/>
    </source>
</evidence>
<dbReference type="SUPFAM" id="SSF46589">
    <property type="entry name" value="tRNA-binding arm"/>
    <property type="match status" value="1"/>
</dbReference>
<feature type="binding site" evidence="14">
    <location>
        <position position="271"/>
    </location>
    <ligand>
        <name>L-serine</name>
        <dbReference type="ChEBI" id="CHEBI:33384"/>
    </ligand>
</feature>
<feature type="domain" description="Aminoacyl-transfer RNA synthetases class-II family profile" evidence="17">
    <location>
        <begin position="203"/>
        <end position="453"/>
    </location>
</feature>
<dbReference type="OMA" id="GYTPCFR"/>
<organism evidence="18 19">
    <name type="scientific">Eptatretus burgeri</name>
    <name type="common">Inshore hagfish</name>
    <dbReference type="NCBI Taxonomy" id="7764"/>
    <lineage>
        <taxon>Eukaryota</taxon>
        <taxon>Metazoa</taxon>
        <taxon>Chordata</taxon>
        <taxon>Craniata</taxon>
        <taxon>Vertebrata</taxon>
        <taxon>Cyclostomata</taxon>
        <taxon>Myxini</taxon>
        <taxon>Myxiniformes</taxon>
        <taxon>Myxinidae</taxon>
        <taxon>Eptatretinae</taxon>
        <taxon>Eptatretus</taxon>
    </lineage>
</organism>
<dbReference type="NCBIfam" id="TIGR00414">
    <property type="entry name" value="serS"/>
    <property type="match status" value="1"/>
</dbReference>
<dbReference type="Gene3D" id="3.30.930.10">
    <property type="entry name" value="Bira Bifunctional Protein, Domain 2"/>
    <property type="match status" value="1"/>
</dbReference>
<feature type="region of interest" description="Disordered" evidence="16">
    <location>
        <begin position="485"/>
        <end position="507"/>
    </location>
</feature>
<evidence type="ECO:0000256" key="12">
    <source>
        <dbReference type="ARBA" id="ARBA00048823"/>
    </source>
</evidence>
<evidence type="ECO:0000256" key="7">
    <source>
        <dbReference type="ARBA" id="ARBA00022840"/>
    </source>
</evidence>
<dbReference type="GO" id="GO:0061300">
    <property type="term" value="P:cerebellum vasculature development"/>
    <property type="evidence" value="ECO:0007669"/>
    <property type="project" value="Ensembl"/>
</dbReference>
<evidence type="ECO:0000256" key="11">
    <source>
        <dbReference type="ARBA" id="ARBA00047929"/>
    </source>
</evidence>
<dbReference type="GO" id="GO:0006434">
    <property type="term" value="P:seryl-tRNA aminoacylation"/>
    <property type="evidence" value="ECO:0007669"/>
    <property type="project" value="Ensembl"/>
</dbReference>
<dbReference type="GO" id="GO:0005524">
    <property type="term" value="F:ATP binding"/>
    <property type="evidence" value="ECO:0007669"/>
    <property type="project" value="UniProtKB-KW"/>
</dbReference>
<dbReference type="InterPro" id="IPR006195">
    <property type="entry name" value="aa-tRNA-synth_II"/>
</dbReference>
<evidence type="ECO:0000256" key="15">
    <source>
        <dbReference type="PIRSR" id="PIRSR001529-2"/>
    </source>
</evidence>
<evidence type="ECO:0000256" key="16">
    <source>
        <dbReference type="SAM" id="MobiDB-lite"/>
    </source>
</evidence>
<evidence type="ECO:0000256" key="6">
    <source>
        <dbReference type="ARBA" id="ARBA00022741"/>
    </source>
</evidence>
<dbReference type="Ensembl" id="ENSEBUT00000009937.1">
    <property type="protein sequence ID" value="ENSEBUP00000009414.1"/>
    <property type="gene ID" value="ENSEBUG00000006064.1"/>
</dbReference>
<feature type="binding site" evidence="14">
    <location>
        <position position="427"/>
    </location>
    <ligand>
        <name>L-serine</name>
        <dbReference type="ChEBI" id="CHEBI:33384"/>
    </ligand>
</feature>
<dbReference type="SUPFAM" id="SSF55681">
    <property type="entry name" value="Class II aaRS and biotin synthetases"/>
    <property type="match status" value="1"/>
</dbReference>
<dbReference type="InterPro" id="IPR042103">
    <property type="entry name" value="SerRS_1_N_sf"/>
</dbReference>
<dbReference type="PIRSF" id="PIRSF001529">
    <property type="entry name" value="Ser-tRNA-synth_IIa"/>
    <property type="match status" value="1"/>
</dbReference>
<keyword evidence="4" id="KW-0963">Cytoplasm</keyword>
<name>A0A8C4WSE2_EPTBU</name>
<dbReference type="GO" id="GO:1903671">
    <property type="term" value="P:negative regulation of sprouting angiogenesis"/>
    <property type="evidence" value="ECO:0007669"/>
    <property type="project" value="Ensembl"/>
</dbReference>
<dbReference type="InterPro" id="IPR045864">
    <property type="entry name" value="aa-tRNA-synth_II/BPL/LPL"/>
</dbReference>
<sequence length="507" mass="58091">MVLDLDLFRADKGGDPDALRSNQRRRFKDPALVDRLLEADTTWRKCRFRVDNLNRLKNLCSKTIGEKMKRKEAPGDNNQLPDDLPILEDIVAENLTVLTVTQIKKVRTLIDDAMERCGEECIQLEAMRLETLREIGNILDESVPISNDEDNDNKIERTSGDCMVKKRYSHVDLVVMVDGFEGEKGAIVAGSRGYFLKGPLVFLEQALLQYALRQLASRGYTPVYTPFFMRKEVMQEVAQLSQFDEELYKVIGKGSENAEDCSVDEKYLIATSEQPIAALHRGEWLEPRHLPLRYAGLSTCFRQEVGSHGRDTRGIFRVHQFEKVEQFVYTSPHERKSWEMFDEMIETSETFYQSLGIPYRIVNIVSGALNHAAAKKLDLEAWFPGSGAFRELVSCSNCTDYQARRLRIRYGQTKKMMDKTEFVHMLNATMCATTRTICAILENYQTEEGIRVPEVLRPFMPPDLSELLKFVKPAPIDQDVIKKQKKQQEAGKKNAMLEGVKNMSFNE</sequence>
<dbReference type="FunFam" id="3.30.930.10:FF:000027">
    <property type="entry name" value="Serine--tRNA ligase, cytoplasmic"/>
    <property type="match status" value="1"/>
</dbReference>
<keyword evidence="6" id="KW-0547">Nucleotide-binding</keyword>
<dbReference type="PANTHER" id="PTHR11778">
    <property type="entry name" value="SERYL-TRNA SYNTHETASE"/>
    <property type="match status" value="1"/>
</dbReference>
<dbReference type="GO" id="GO:0005634">
    <property type="term" value="C:nucleus"/>
    <property type="evidence" value="ECO:0007669"/>
    <property type="project" value="Ensembl"/>
</dbReference>
<evidence type="ECO:0000256" key="8">
    <source>
        <dbReference type="ARBA" id="ARBA00022917"/>
    </source>
</evidence>
<dbReference type="GO" id="GO:1904046">
    <property type="term" value="P:negative regulation of vascular endothelial growth factor production"/>
    <property type="evidence" value="ECO:0007669"/>
    <property type="project" value="Ensembl"/>
</dbReference>
<reference evidence="18" key="2">
    <citation type="submission" date="2025-09" db="UniProtKB">
        <authorList>
            <consortium name="Ensembl"/>
        </authorList>
    </citation>
    <scope>IDENTIFICATION</scope>
</reference>
<feature type="binding site" evidence="14">
    <location>
        <position position="302"/>
    </location>
    <ligand>
        <name>L-serine</name>
        <dbReference type="ChEBI" id="CHEBI:33384"/>
    </ligand>
</feature>
<evidence type="ECO:0000256" key="4">
    <source>
        <dbReference type="ARBA" id="ARBA00022490"/>
    </source>
</evidence>
<accession>A0A8C4WSE2</accession>
<evidence type="ECO:0000256" key="9">
    <source>
        <dbReference type="ARBA" id="ARBA00023146"/>
    </source>
</evidence>
<feature type="binding site" evidence="15">
    <location>
        <begin position="318"/>
        <end position="321"/>
    </location>
    <ligand>
        <name>ATP</name>
        <dbReference type="ChEBI" id="CHEBI:30616"/>
    </ligand>
</feature>
<dbReference type="PROSITE" id="PS50862">
    <property type="entry name" value="AA_TRNA_LIGASE_II"/>
    <property type="match status" value="1"/>
</dbReference>
<evidence type="ECO:0000313" key="19">
    <source>
        <dbReference type="Proteomes" id="UP000694388"/>
    </source>
</evidence>
<dbReference type="InterPro" id="IPR002314">
    <property type="entry name" value="aa-tRNA-synt_IIb"/>
</dbReference>
<comment type="catalytic activity">
    <reaction evidence="11">
        <text>tRNA(Sec) + L-serine + ATP = L-seryl-tRNA(Sec) + AMP + diphosphate + H(+)</text>
        <dbReference type="Rhea" id="RHEA:42580"/>
        <dbReference type="Rhea" id="RHEA-COMP:9742"/>
        <dbReference type="Rhea" id="RHEA-COMP:10128"/>
        <dbReference type="ChEBI" id="CHEBI:15378"/>
        <dbReference type="ChEBI" id="CHEBI:30616"/>
        <dbReference type="ChEBI" id="CHEBI:33019"/>
        <dbReference type="ChEBI" id="CHEBI:33384"/>
        <dbReference type="ChEBI" id="CHEBI:78442"/>
        <dbReference type="ChEBI" id="CHEBI:78533"/>
        <dbReference type="ChEBI" id="CHEBI:456215"/>
        <dbReference type="EC" id="6.1.1.11"/>
    </reaction>
</comment>
<dbReference type="Pfam" id="PF02403">
    <property type="entry name" value="Seryl_tRNA_N"/>
    <property type="match status" value="1"/>
</dbReference>
<feature type="binding site" evidence="14">
    <location>
        <position position="325"/>
    </location>
    <ligand>
        <name>L-serine</name>
        <dbReference type="ChEBI" id="CHEBI:33384"/>
    </ligand>
</feature>
<dbReference type="PRINTS" id="PR00981">
    <property type="entry name" value="TRNASYNTHSER"/>
</dbReference>
<keyword evidence="5" id="KW-0436">Ligase</keyword>
<evidence type="ECO:0000259" key="17">
    <source>
        <dbReference type="PROSITE" id="PS50862"/>
    </source>
</evidence>
<dbReference type="EC" id="6.1.1.11" evidence="3"/>
<comment type="catalytic activity">
    <reaction evidence="12">
        <text>tRNA(Ser) + L-serine + ATP = L-seryl-tRNA(Ser) + AMP + diphosphate + H(+)</text>
        <dbReference type="Rhea" id="RHEA:12292"/>
        <dbReference type="Rhea" id="RHEA-COMP:9669"/>
        <dbReference type="Rhea" id="RHEA-COMP:9703"/>
        <dbReference type="ChEBI" id="CHEBI:15378"/>
        <dbReference type="ChEBI" id="CHEBI:30616"/>
        <dbReference type="ChEBI" id="CHEBI:33019"/>
        <dbReference type="ChEBI" id="CHEBI:33384"/>
        <dbReference type="ChEBI" id="CHEBI:78442"/>
        <dbReference type="ChEBI" id="CHEBI:78533"/>
        <dbReference type="ChEBI" id="CHEBI:456215"/>
        <dbReference type="EC" id="6.1.1.11"/>
    </reaction>
</comment>
<feature type="binding site" evidence="15">
    <location>
        <begin position="391"/>
        <end position="394"/>
    </location>
    <ligand>
        <name>ATP</name>
        <dbReference type="ChEBI" id="CHEBI:30616"/>
    </ligand>
</feature>
<dbReference type="Proteomes" id="UP000694388">
    <property type="component" value="Unplaced"/>
</dbReference>
<reference evidence="18" key="1">
    <citation type="submission" date="2025-08" db="UniProtKB">
        <authorList>
            <consortium name="Ensembl"/>
        </authorList>
    </citation>
    <scope>IDENTIFICATION</scope>
</reference>
<feature type="binding site" evidence="15">
    <location>
        <begin position="302"/>
        <end position="304"/>
    </location>
    <ligand>
        <name>ATP</name>
        <dbReference type="ChEBI" id="CHEBI:30616"/>
    </ligand>
</feature>
<dbReference type="InterPro" id="IPR002317">
    <property type="entry name" value="Ser-tRNA-ligase_type_1"/>
</dbReference>